<evidence type="ECO:0000259" key="9">
    <source>
        <dbReference type="Pfam" id="PF18317"/>
    </source>
</evidence>
<evidence type="ECO:0000259" key="8">
    <source>
        <dbReference type="Pfam" id="PF08501"/>
    </source>
</evidence>
<keyword evidence="5 7" id="KW-0560">Oxidoreductase</keyword>
<feature type="binding site" evidence="7">
    <location>
        <position position="101"/>
    </location>
    <ligand>
        <name>shikimate</name>
        <dbReference type="ChEBI" id="CHEBI:36208"/>
    </ligand>
</feature>
<sequence length="280" mass="30591">MKKTGLIGYPLGHSISPAMHNAAFKALGIDAEYSLYEVRPEELGDEVDDFRGNDYLGFNVTVPYKCDLMRYVDDVTKLADLIGAINTVVNRDDKLIGYNTDGPAFIQSLNEDGNFDPKDKIAVVLGAGGAGRAVSVMLAESKAKKIIISDVISEKAEELAGYINAELHCKCKFIPIDGIGGIIKEAQLLVNSSPIGMYPKVEEIPLPYDCELHSHLVVYDLVYNPRESRLLKKAKEAGAKAISGLGMLVRQGALAFSIFTDEEPPIEIMWEAAEKALINR</sequence>
<dbReference type="InterPro" id="IPR011342">
    <property type="entry name" value="Shikimate_DH"/>
</dbReference>
<comment type="subunit">
    <text evidence="7">Homodimer.</text>
</comment>
<dbReference type="AlphaFoldDB" id="A0A1F4S2F0"/>
<dbReference type="InterPro" id="IPR041121">
    <property type="entry name" value="SDH_C"/>
</dbReference>
<dbReference type="GO" id="GO:0019632">
    <property type="term" value="P:shikimate metabolic process"/>
    <property type="evidence" value="ECO:0007669"/>
    <property type="project" value="InterPro"/>
</dbReference>
<comment type="similarity">
    <text evidence="7">Belongs to the shikimate dehydrogenase family.</text>
</comment>
<protein>
    <recommendedName>
        <fullName evidence="2 7">Shikimate dehydrogenase (NADP(+))</fullName>
        <shortName evidence="7">SDH</shortName>
        <ecNumber evidence="2 7">1.1.1.25</ecNumber>
    </recommendedName>
</protein>
<reference evidence="10 11" key="1">
    <citation type="journal article" date="2016" name="Nat. Commun.">
        <title>Thousands of microbial genomes shed light on interconnected biogeochemical processes in an aquifer system.</title>
        <authorList>
            <person name="Anantharaman K."/>
            <person name="Brown C.T."/>
            <person name="Hug L.A."/>
            <person name="Sharon I."/>
            <person name="Castelle C.J."/>
            <person name="Probst A.J."/>
            <person name="Thomas B.C."/>
            <person name="Singh A."/>
            <person name="Wilkins M.J."/>
            <person name="Karaoz U."/>
            <person name="Brodie E.L."/>
            <person name="Williams K.H."/>
            <person name="Hubbard S.S."/>
            <person name="Banfield J.F."/>
        </authorList>
    </citation>
    <scope>NUCLEOTIDE SEQUENCE [LARGE SCALE GENOMIC DNA]</scope>
</reference>
<keyword evidence="4 7" id="KW-0521">NADP</keyword>
<evidence type="ECO:0000256" key="5">
    <source>
        <dbReference type="ARBA" id="ARBA00023002"/>
    </source>
</evidence>
<evidence type="ECO:0000313" key="11">
    <source>
        <dbReference type="Proteomes" id="UP000177905"/>
    </source>
</evidence>
<name>A0A1F4S2F0_UNCSA</name>
<dbReference type="UniPathway" id="UPA00053">
    <property type="reaction ID" value="UER00087"/>
</dbReference>
<dbReference type="InterPro" id="IPR046346">
    <property type="entry name" value="Aminoacid_DH-like_N_sf"/>
</dbReference>
<organism evidence="10 11">
    <name type="scientific">candidate division WOR-1 bacterium RIFOXYB2_FULL_36_35</name>
    <dbReference type="NCBI Taxonomy" id="1802578"/>
    <lineage>
        <taxon>Bacteria</taxon>
        <taxon>Bacillati</taxon>
        <taxon>Saganbacteria</taxon>
    </lineage>
</organism>
<evidence type="ECO:0000256" key="4">
    <source>
        <dbReference type="ARBA" id="ARBA00022857"/>
    </source>
</evidence>
<feature type="active site" description="Proton acceptor" evidence="7">
    <location>
        <position position="65"/>
    </location>
</feature>
<dbReference type="GO" id="GO:0005829">
    <property type="term" value="C:cytosol"/>
    <property type="evidence" value="ECO:0007669"/>
    <property type="project" value="TreeGrafter"/>
</dbReference>
<feature type="domain" description="SDH C-terminal" evidence="9">
    <location>
        <begin position="244"/>
        <end position="274"/>
    </location>
</feature>
<dbReference type="GO" id="GO:0050661">
    <property type="term" value="F:NADP binding"/>
    <property type="evidence" value="ECO:0007669"/>
    <property type="project" value="InterPro"/>
</dbReference>
<feature type="binding site" evidence="7">
    <location>
        <begin position="126"/>
        <end position="130"/>
    </location>
    <ligand>
        <name>NADP(+)</name>
        <dbReference type="ChEBI" id="CHEBI:58349"/>
    </ligand>
</feature>
<dbReference type="InterPro" id="IPR013708">
    <property type="entry name" value="Shikimate_DH-bd_N"/>
</dbReference>
<feature type="binding site" evidence="7">
    <location>
        <position position="223"/>
    </location>
    <ligand>
        <name>shikimate</name>
        <dbReference type="ChEBI" id="CHEBI:36208"/>
    </ligand>
</feature>
<dbReference type="HAMAP" id="MF_00222">
    <property type="entry name" value="Shikimate_DH_AroE"/>
    <property type="match status" value="1"/>
</dbReference>
<feature type="binding site" evidence="7">
    <location>
        <position position="251"/>
    </location>
    <ligand>
        <name>shikimate</name>
        <dbReference type="ChEBI" id="CHEBI:36208"/>
    </ligand>
</feature>
<dbReference type="PANTHER" id="PTHR21089">
    <property type="entry name" value="SHIKIMATE DEHYDROGENASE"/>
    <property type="match status" value="1"/>
</dbReference>
<proteinExistence type="inferred from homology"/>
<dbReference type="Gene3D" id="3.40.50.720">
    <property type="entry name" value="NAD(P)-binding Rossmann-like Domain"/>
    <property type="match status" value="1"/>
</dbReference>
<evidence type="ECO:0000256" key="7">
    <source>
        <dbReference type="HAMAP-Rule" id="MF_00222"/>
    </source>
</evidence>
<feature type="domain" description="Shikimate dehydrogenase substrate binding N-terminal" evidence="8">
    <location>
        <begin position="6"/>
        <end position="88"/>
    </location>
</feature>
<evidence type="ECO:0000256" key="6">
    <source>
        <dbReference type="ARBA" id="ARBA00023141"/>
    </source>
</evidence>
<evidence type="ECO:0000256" key="1">
    <source>
        <dbReference type="ARBA" id="ARBA00004871"/>
    </source>
</evidence>
<evidence type="ECO:0000256" key="3">
    <source>
        <dbReference type="ARBA" id="ARBA00022605"/>
    </source>
</evidence>
<evidence type="ECO:0000256" key="2">
    <source>
        <dbReference type="ARBA" id="ARBA00012962"/>
    </source>
</evidence>
<gene>
    <name evidence="7" type="primary">aroE</name>
    <name evidence="10" type="ORF">A2290_01140</name>
</gene>
<dbReference type="Proteomes" id="UP000177905">
    <property type="component" value="Unassembled WGS sequence"/>
</dbReference>
<dbReference type="Pfam" id="PF08501">
    <property type="entry name" value="Shikimate_dh_N"/>
    <property type="match status" value="1"/>
</dbReference>
<evidence type="ECO:0000313" key="10">
    <source>
        <dbReference type="EMBL" id="OGC14636.1"/>
    </source>
</evidence>
<dbReference type="PANTHER" id="PTHR21089:SF1">
    <property type="entry name" value="BIFUNCTIONAL 3-DEHYDROQUINATE DEHYDRATASE_SHIKIMATE DEHYDROGENASE, CHLOROPLASTIC"/>
    <property type="match status" value="1"/>
</dbReference>
<dbReference type="EMBL" id="MEUA01000033">
    <property type="protein sequence ID" value="OGC14636.1"/>
    <property type="molecule type" value="Genomic_DNA"/>
</dbReference>
<comment type="pathway">
    <text evidence="1 7">Metabolic intermediate biosynthesis; chorismate biosynthesis; chorismate from D-erythrose 4-phosphate and phosphoenolpyruvate: step 4/7.</text>
</comment>
<comment type="caution">
    <text evidence="10">The sequence shown here is derived from an EMBL/GenBank/DDBJ whole genome shotgun (WGS) entry which is preliminary data.</text>
</comment>
<dbReference type="GO" id="GO:0004764">
    <property type="term" value="F:shikimate 3-dehydrogenase (NADP+) activity"/>
    <property type="evidence" value="ECO:0007669"/>
    <property type="project" value="UniProtKB-UniRule"/>
</dbReference>
<keyword evidence="3 7" id="KW-0028">Amino-acid biosynthesis</keyword>
<dbReference type="GO" id="GO:0008652">
    <property type="term" value="P:amino acid biosynthetic process"/>
    <property type="evidence" value="ECO:0007669"/>
    <property type="project" value="UniProtKB-KW"/>
</dbReference>
<dbReference type="InterPro" id="IPR022893">
    <property type="entry name" value="Shikimate_DH_fam"/>
</dbReference>
<comment type="caution">
    <text evidence="7">Lacks conserved residue(s) required for the propagation of feature annotation.</text>
</comment>
<dbReference type="CDD" id="cd01065">
    <property type="entry name" value="NAD_bind_Shikimate_DH"/>
    <property type="match status" value="1"/>
</dbReference>
<dbReference type="EC" id="1.1.1.25" evidence="2 7"/>
<dbReference type="Gene3D" id="3.40.50.10860">
    <property type="entry name" value="Leucine Dehydrogenase, chain A, domain 1"/>
    <property type="match status" value="1"/>
</dbReference>
<dbReference type="NCBIfam" id="TIGR00507">
    <property type="entry name" value="aroE"/>
    <property type="match status" value="1"/>
</dbReference>
<dbReference type="SUPFAM" id="SSF51735">
    <property type="entry name" value="NAD(P)-binding Rossmann-fold domains"/>
    <property type="match status" value="1"/>
</dbReference>
<keyword evidence="6 7" id="KW-0057">Aromatic amino acid biosynthesis</keyword>
<dbReference type="GO" id="GO:0009073">
    <property type="term" value="P:aromatic amino acid family biosynthetic process"/>
    <property type="evidence" value="ECO:0007669"/>
    <property type="project" value="UniProtKB-KW"/>
</dbReference>
<comment type="function">
    <text evidence="7">Involved in the biosynthesis of the chorismate, which leads to the biosynthesis of aromatic amino acids. Catalyzes the reversible NADPH linked reduction of 3-dehydroshikimate (DHSA) to yield shikimate (SA).</text>
</comment>
<feature type="binding site" evidence="7">
    <location>
        <position position="61"/>
    </location>
    <ligand>
        <name>shikimate</name>
        <dbReference type="ChEBI" id="CHEBI:36208"/>
    </ligand>
</feature>
<dbReference type="GO" id="GO:0009423">
    <property type="term" value="P:chorismate biosynthetic process"/>
    <property type="evidence" value="ECO:0007669"/>
    <property type="project" value="UniProtKB-UniRule"/>
</dbReference>
<dbReference type="InterPro" id="IPR036291">
    <property type="entry name" value="NAD(P)-bd_dom_sf"/>
</dbReference>
<feature type="binding site" evidence="7">
    <location>
        <position position="221"/>
    </location>
    <ligand>
        <name>NADP(+)</name>
        <dbReference type="ChEBI" id="CHEBI:58349"/>
    </ligand>
</feature>
<dbReference type="Pfam" id="PF18317">
    <property type="entry name" value="SDH_C"/>
    <property type="match status" value="1"/>
</dbReference>
<accession>A0A1F4S2F0</accession>
<feature type="binding site" evidence="7">
    <location>
        <begin position="14"/>
        <end position="16"/>
    </location>
    <ligand>
        <name>shikimate</name>
        <dbReference type="ChEBI" id="CHEBI:36208"/>
    </ligand>
</feature>
<comment type="catalytic activity">
    <reaction evidence="7">
        <text>shikimate + NADP(+) = 3-dehydroshikimate + NADPH + H(+)</text>
        <dbReference type="Rhea" id="RHEA:17737"/>
        <dbReference type="ChEBI" id="CHEBI:15378"/>
        <dbReference type="ChEBI" id="CHEBI:16630"/>
        <dbReference type="ChEBI" id="CHEBI:36208"/>
        <dbReference type="ChEBI" id="CHEBI:57783"/>
        <dbReference type="ChEBI" id="CHEBI:58349"/>
        <dbReference type="EC" id="1.1.1.25"/>
    </reaction>
</comment>
<dbReference type="SUPFAM" id="SSF53223">
    <property type="entry name" value="Aminoacid dehydrogenase-like, N-terminal domain"/>
    <property type="match status" value="1"/>
</dbReference>
<feature type="binding site" evidence="7">
    <location>
        <position position="86"/>
    </location>
    <ligand>
        <name>shikimate</name>
        <dbReference type="ChEBI" id="CHEBI:36208"/>
    </ligand>
</feature>
<feature type="binding site" evidence="7">
    <location>
        <position position="244"/>
    </location>
    <ligand>
        <name>NADP(+)</name>
        <dbReference type="ChEBI" id="CHEBI:58349"/>
    </ligand>
</feature>